<evidence type="ECO:0000313" key="1">
    <source>
        <dbReference type="EMBL" id="VFK46360.1"/>
    </source>
</evidence>
<dbReference type="EMBL" id="CAADFW010000113">
    <property type="protein sequence ID" value="VFK64032.1"/>
    <property type="molecule type" value="Genomic_DNA"/>
</dbReference>
<name>A0A451ADC9_9GAMM</name>
<protein>
    <submittedName>
        <fullName evidence="3">Uncharacterized protein</fullName>
    </submittedName>
</protein>
<dbReference type="EMBL" id="CAADFT010000063">
    <property type="protein sequence ID" value="VFK46360.1"/>
    <property type="molecule type" value="Genomic_DNA"/>
</dbReference>
<organism evidence="3">
    <name type="scientific">Candidatus Kentrum sp. TC</name>
    <dbReference type="NCBI Taxonomy" id="2126339"/>
    <lineage>
        <taxon>Bacteria</taxon>
        <taxon>Pseudomonadati</taxon>
        <taxon>Pseudomonadota</taxon>
        <taxon>Gammaproteobacteria</taxon>
        <taxon>Candidatus Kentrum</taxon>
    </lineage>
</organism>
<gene>
    <name evidence="2" type="ORF">BECKTC1821D_GA0114238_11208</name>
    <name evidence="1" type="ORF">BECKTC1821E_GA0114239_10638</name>
    <name evidence="3" type="ORF">BECKTC1821F_GA0114240_11133</name>
</gene>
<sequence>MSDKRTPKPFSRFETDQEAEDFIGTVELSEYDFSGFLGVRATWPFPVSVQGRECRHTSAAKPAQ</sequence>
<dbReference type="EMBL" id="CAADFS010000120">
    <property type="protein sequence ID" value="VFK50862.1"/>
    <property type="molecule type" value="Genomic_DNA"/>
</dbReference>
<reference evidence="3" key="1">
    <citation type="submission" date="2019-02" db="EMBL/GenBank/DDBJ databases">
        <authorList>
            <person name="Gruber-Vodicka R. H."/>
            <person name="Seah K. B. B."/>
        </authorList>
    </citation>
    <scope>NUCLEOTIDE SEQUENCE</scope>
    <source>
        <strain evidence="2">BECK_BZ123</strain>
        <strain evidence="1">BECK_BZ125</strain>
        <strain evidence="3">BECK_BZ126</strain>
    </source>
</reference>
<evidence type="ECO:0000313" key="3">
    <source>
        <dbReference type="EMBL" id="VFK64032.1"/>
    </source>
</evidence>
<proteinExistence type="predicted"/>
<evidence type="ECO:0000313" key="2">
    <source>
        <dbReference type="EMBL" id="VFK50862.1"/>
    </source>
</evidence>
<dbReference type="AlphaFoldDB" id="A0A451ADC9"/>
<accession>A0A451ADC9</accession>